<name>A0ABS2DMJ6_9BACI</name>
<protein>
    <submittedName>
        <fullName evidence="1">Nucleotidyltransferase family protein</fullName>
    </submittedName>
</protein>
<accession>A0ABS2DMJ6</accession>
<proteinExistence type="predicted"/>
<dbReference type="Pfam" id="PF06042">
    <property type="entry name" value="NTP_transf_6"/>
    <property type="match status" value="1"/>
</dbReference>
<keyword evidence="2" id="KW-1185">Reference proteome</keyword>
<evidence type="ECO:0000313" key="1">
    <source>
        <dbReference type="EMBL" id="MBM6619716.1"/>
    </source>
</evidence>
<dbReference type="InterPro" id="IPR009267">
    <property type="entry name" value="NTP_transf_6"/>
</dbReference>
<sequence length="202" mass="23631">MYVLKRRFNYLMVRDISQIIILIEQDEWMMEILKTAQSLQLPDWWICAGFVRTKIWDTLSENSDRTPLDDIDVVYFDPTDLKEETEKEFEKVLQLLLPHVPWSVKNEARMHTVNGASPYTSTEDAISKFPETATALGVTITDQGKVLLTAPWGVGDVMSFKVKPTPYFRENKKIASIYEERIRKKSWKTNWPKVTFEHIEVD</sequence>
<dbReference type="PANTHER" id="PTHR39166">
    <property type="entry name" value="BLL1166 PROTEIN"/>
    <property type="match status" value="1"/>
</dbReference>
<comment type="caution">
    <text evidence="1">The sequence shown here is derived from an EMBL/GenBank/DDBJ whole genome shotgun (WGS) entry which is preliminary data.</text>
</comment>
<organism evidence="1 2">
    <name type="scientific">Bacillus suaedaesalsae</name>
    <dbReference type="NCBI Taxonomy" id="2810349"/>
    <lineage>
        <taxon>Bacteria</taxon>
        <taxon>Bacillati</taxon>
        <taxon>Bacillota</taxon>
        <taxon>Bacilli</taxon>
        <taxon>Bacillales</taxon>
        <taxon>Bacillaceae</taxon>
        <taxon>Bacillus</taxon>
    </lineage>
</organism>
<dbReference type="PANTHER" id="PTHR39166:SF1">
    <property type="entry name" value="BLL1166 PROTEIN"/>
    <property type="match status" value="1"/>
</dbReference>
<evidence type="ECO:0000313" key="2">
    <source>
        <dbReference type="Proteomes" id="UP001518925"/>
    </source>
</evidence>
<dbReference type="Proteomes" id="UP001518925">
    <property type="component" value="Unassembled WGS sequence"/>
</dbReference>
<reference evidence="1 2" key="1">
    <citation type="submission" date="2021-02" db="EMBL/GenBank/DDBJ databases">
        <title>Bacillus sp. RD4P76, an endophyte from a halophyte.</title>
        <authorList>
            <person name="Sun J.-Q."/>
        </authorList>
    </citation>
    <scope>NUCLEOTIDE SEQUENCE [LARGE SCALE GENOMIC DNA]</scope>
    <source>
        <strain evidence="1 2">RD4P76</strain>
    </source>
</reference>
<dbReference type="EMBL" id="JAFELM010000044">
    <property type="protein sequence ID" value="MBM6619716.1"/>
    <property type="molecule type" value="Genomic_DNA"/>
</dbReference>
<gene>
    <name evidence="1" type="ORF">JR050_18810</name>
</gene>